<dbReference type="PANTHER" id="PTHR46401:SF2">
    <property type="entry name" value="GLYCOSYLTRANSFERASE WBBK-RELATED"/>
    <property type="match status" value="1"/>
</dbReference>
<organism evidence="2 3">
    <name type="scientific">Neolewinella agarilytica</name>
    <dbReference type="NCBI Taxonomy" id="478744"/>
    <lineage>
        <taxon>Bacteria</taxon>
        <taxon>Pseudomonadati</taxon>
        <taxon>Bacteroidota</taxon>
        <taxon>Saprospiria</taxon>
        <taxon>Saprospirales</taxon>
        <taxon>Lewinellaceae</taxon>
        <taxon>Neolewinella</taxon>
    </lineage>
</organism>
<dbReference type="STRING" id="478744.SAMN05444359_110144"/>
<gene>
    <name evidence="2" type="ORF">SAMN05444359_110144</name>
</gene>
<dbReference type="AlphaFoldDB" id="A0A1H9GE00"/>
<keyword evidence="3" id="KW-1185">Reference proteome</keyword>
<accession>A0A1H9GE00</accession>
<proteinExistence type="predicted"/>
<protein>
    <submittedName>
        <fullName evidence="2">Glycosyltransferase involved in cell wall bisynthesis</fullName>
    </submittedName>
</protein>
<dbReference type="EMBL" id="FOFB01000010">
    <property type="protein sequence ID" value="SEQ48365.1"/>
    <property type="molecule type" value="Genomic_DNA"/>
</dbReference>
<dbReference type="GO" id="GO:0016757">
    <property type="term" value="F:glycosyltransferase activity"/>
    <property type="evidence" value="ECO:0007669"/>
    <property type="project" value="TreeGrafter"/>
</dbReference>
<evidence type="ECO:0000313" key="3">
    <source>
        <dbReference type="Proteomes" id="UP000199021"/>
    </source>
</evidence>
<keyword evidence="1 2" id="KW-0808">Transferase</keyword>
<name>A0A1H9GE00_9BACT</name>
<dbReference type="GO" id="GO:0009103">
    <property type="term" value="P:lipopolysaccharide biosynthetic process"/>
    <property type="evidence" value="ECO:0007669"/>
    <property type="project" value="TreeGrafter"/>
</dbReference>
<dbReference type="Gene3D" id="3.40.50.2000">
    <property type="entry name" value="Glycogen Phosphorylase B"/>
    <property type="match status" value="2"/>
</dbReference>
<evidence type="ECO:0000313" key="2">
    <source>
        <dbReference type="EMBL" id="SEQ48365.1"/>
    </source>
</evidence>
<dbReference type="InParanoid" id="A0A1H9GE00"/>
<dbReference type="PANTHER" id="PTHR46401">
    <property type="entry name" value="GLYCOSYLTRANSFERASE WBBK-RELATED"/>
    <property type="match status" value="1"/>
</dbReference>
<dbReference type="OrthoDB" id="1493433at2"/>
<sequence length="358" mass="40670">MRIEIETTALDLKWPAESLFGQCVIPLIIKSMKGHTFILHGESSLPKQLTGNVEYIYNPGDGEPDFCFSLCPLYRYGRNPGVTSVLDIDFKKFFQKKRWWQRLPPDSREYYSETLKGTASIVVSHSALKEEILKFYDIESDKIKVVGYGPPEAPVYPADEVTRRITKEVYGKENSFFFAPAIGHTSDNLERLFAAYDRFRQRVPEPVRLLVAQPETGKHLKAVRRAHRQAKYRKDIEFLPRLSDHEYRKIFSSARAILYPSLSTRFPLPVLDAWTAEVPVVYTDNDILRGAGALVQGEDINSIAEGMVSLVTTPFLASGLVENGKRRLQDFSWEAVAEKVAEVLRSVTDQSSSRSSEQ</sequence>
<reference evidence="3" key="1">
    <citation type="submission" date="2016-10" db="EMBL/GenBank/DDBJ databases">
        <authorList>
            <person name="Varghese N."/>
            <person name="Submissions S."/>
        </authorList>
    </citation>
    <scope>NUCLEOTIDE SEQUENCE [LARGE SCALE GENOMIC DNA]</scope>
    <source>
        <strain evidence="3">DSM 24740</strain>
    </source>
</reference>
<evidence type="ECO:0000256" key="1">
    <source>
        <dbReference type="ARBA" id="ARBA00022679"/>
    </source>
</evidence>
<dbReference type="Pfam" id="PF13692">
    <property type="entry name" value="Glyco_trans_1_4"/>
    <property type="match status" value="1"/>
</dbReference>
<dbReference type="Proteomes" id="UP000199021">
    <property type="component" value="Unassembled WGS sequence"/>
</dbReference>
<dbReference type="SUPFAM" id="SSF53756">
    <property type="entry name" value="UDP-Glycosyltransferase/glycogen phosphorylase"/>
    <property type="match status" value="1"/>
</dbReference>